<reference evidence="2 3" key="1">
    <citation type="submission" date="2016-05" db="EMBL/GenBank/DDBJ databases">
        <title>Niabella ginsenosidivorans BS26 whole genome sequencing.</title>
        <authorList>
            <person name="Im W.T."/>
            <person name="Siddiqi M.Z."/>
        </authorList>
    </citation>
    <scope>NUCLEOTIDE SEQUENCE [LARGE SCALE GENOMIC DNA]</scope>
    <source>
        <strain evidence="2 3">BS26</strain>
    </source>
</reference>
<dbReference type="SUPFAM" id="SSF52266">
    <property type="entry name" value="SGNH hydrolase"/>
    <property type="match status" value="1"/>
</dbReference>
<feature type="domain" description="GSCFA" evidence="1">
    <location>
        <begin position="21"/>
        <end position="264"/>
    </location>
</feature>
<dbReference type="AlphaFoldDB" id="A0A1A9I1H6"/>
<organism evidence="2 3">
    <name type="scientific">Niabella ginsenosidivorans</name>
    <dbReference type="NCBI Taxonomy" id="1176587"/>
    <lineage>
        <taxon>Bacteria</taxon>
        <taxon>Pseudomonadati</taxon>
        <taxon>Bacteroidota</taxon>
        <taxon>Chitinophagia</taxon>
        <taxon>Chitinophagales</taxon>
        <taxon>Chitinophagaceae</taxon>
        <taxon>Niabella</taxon>
    </lineage>
</organism>
<dbReference type="STRING" id="1176587.A8C56_05825"/>
<dbReference type="EMBL" id="CP015772">
    <property type="protein sequence ID" value="ANH80570.1"/>
    <property type="molecule type" value="Genomic_DNA"/>
</dbReference>
<evidence type="ECO:0000259" key="1">
    <source>
        <dbReference type="Pfam" id="PF08885"/>
    </source>
</evidence>
<dbReference type="InterPro" id="IPR014982">
    <property type="entry name" value="GSCFA"/>
</dbReference>
<sequence>MDFMAPIQLEKLSPPITYGDKILLVGSCFTEHIGNALLEHKFNVLQNPHGILFDPASVYHSLMRYIDGAPYRDKDLFCLNEVWQSWHHHSRFADVNKEAALDRMNQALEEAHVFLKQTDWLIITLGSSFAYRLNSNNPDAALAGLKVANCHRAPGQWFDKKMLEIDETVALLDNLYHRLRIFNPKAKILFTISPVRHLRDGVVANNRSKARLLEAVHHIVNKFDHHYYFPAYELVIDVLRDYRFYDADLAHPNYAATGFVLEKFTASCIDEASQALMKEIQPLVIARRHRPFHPQTQAHRQFLAAQYEKAELLMAKYPFLDLKEEIAYFKGDEQ</sequence>
<accession>A0A1A9I1H6</accession>
<protein>
    <submittedName>
        <fullName evidence="2">GSCFA domain-containing protein</fullName>
    </submittedName>
</protein>
<dbReference type="KEGG" id="nia:A8C56_05825"/>
<gene>
    <name evidence="2" type="ORF">A8C56_05825</name>
</gene>
<dbReference type="Proteomes" id="UP000077667">
    <property type="component" value="Chromosome"/>
</dbReference>
<proteinExistence type="predicted"/>
<name>A0A1A9I1H6_9BACT</name>
<dbReference type="OrthoDB" id="9807687at2"/>
<keyword evidence="3" id="KW-1185">Reference proteome</keyword>
<evidence type="ECO:0000313" key="2">
    <source>
        <dbReference type="EMBL" id="ANH80570.1"/>
    </source>
</evidence>
<dbReference type="Pfam" id="PF08885">
    <property type="entry name" value="GSCFA"/>
    <property type="match status" value="1"/>
</dbReference>
<evidence type="ECO:0000313" key="3">
    <source>
        <dbReference type="Proteomes" id="UP000077667"/>
    </source>
</evidence>